<proteinExistence type="predicted"/>
<gene>
    <name evidence="2" type="ORF">K491DRAFT_16074</name>
</gene>
<evidence type="ECO:0000313" key="3">
    <source>
        <dbReference type="Proteomes" id="UP000799324"/>
    </source>
</evidence>
<dbReference type="OrthoDB" id="3795041at2759"/>
<name>A0A6A6TL61_9PLEO</name>
<keyword evidence="3" id="KW-1185">Reference proteome</keyword>
<sequence>MISGVKLIDPPNPLRLCYSQEIKSSALTLVSSSLLFWQRQQDLSKKEPSMAQPHTRPQSRNDTELWFSMSSNTRREQQWVFDPEQSAYQATSSRHNVCRSVSPSRFPPIPSISTTAALNKPLPLSPESEKKRRKSLSFRNLVRRRPSGSLDSSYLQPEPQPQHRRLSAGNDTLSADSSQYTYHHQPSRSMPSSPGLPAQSSSHAATLARAHSAAANFSEPGSYMAYQHVPQPQQPYVSPVDTFFEPQPPRARRTFPDSMTPSSATPWDSPSNRPRPRTWLSAGAAPGTPEDATDFHLFAEATSGFSGASLDFGALSPTSPPALQGSLFSRTHQNDRIPIPLQHSAPRQTPRIEPVTVWQTMGANYVPFEPPRTMPYPMVSSSALPQRASYQQDHLNPHMHDINMELERLGLSDDGEPDDELPDYAQSQAEMASKRQKEAAARARELEARWNDSRSWRSR</sequence>
<feature type="region of interest" description="Disordered" evidence="1">
    <location>
        <begin position="248"/>
        <end position="288"/>
    </location>
</feature>
<feature type="region of interest" description="Disordered" evidence="1">
    <location>
        <begin position="44"/>
        <end position="63"/>
    </location>
</feature>
<accession>A0A6A6TL61</accession>
<evidence type="ECO:0000256" key="1">
    <source>
        <dbReference type="SAM" id="MobiDB-lite"/>
    </source>
</evidence>
<feature type="region of interest" description="Disordered" evidence="1">
    <location>
        <begin position="409"/>
        <end position="459"/>
    </location>
</feature>
<dbReference type="AlphaFoldDB" id="A0A6A6TL61"/>
<feature type="region of interest" description="Disordered" evidence="1">
    <location>
        <begin position="93"/>
        <end position="212"/>
    </location>
</feature>
<feature type="compositionally biased region" description="Basic residues" evidence="1">
    <location>
        <begin position="131"/>
        <end position="146"/>
    </location>
</feature>
<feature type="compositionally biased region" description="Low complexity" evidence="1">
    <location>
        <begin position="200"/>
        <end position="212"/>
    </location>
</feature>
<dbReference type="EMBL" id="MU004297">
    <property type="protein sequence ID" value="KAF2660785.1"/>
    <property type="molecule type" value="Genomic_DNA"/>
</dbReference>
<organism evidence="2 3">
    <name type="scientific">Lophiostoma macrostomum CBS 122681</name>
    <dbReference type="NCBI Taxonomy" id="1314788"/>
    <lineage>
        <taxon>Eukaryota</taxon>
        <taxon>Fungi</taxon>
        <taxon>Dikarya</taxon>
        <taxon>Ascomycota</taxon>
        <taxon>Pezizomycotina</taxon>
        <taxon>Dothideomycetes</taxon>
        <taxon>Pleosporomycetidae</taxon>
        <taxon>Pleosporales</taxon>
        <taxon>Lophiostomataceae</taxon>
        <taxon>Lophiostoma</taxon>
    </lineage>
</organism>
<evidence type="ECO:0000313" key="2">
    <source>
        <dbReference type="EMBL" id="KAF2660785.1"/>
    </source>
</evidence>
<feature type="compositionally biased region" description="Basic and acidic residues" evidence="1">
    <location>
        <begin position="432"/>
        <end position="459"/>
    </location>
</feature>
<protein>
    <submittedName>
        <fullName evidence="2">Uncharacterized protein</fullName>
    </submittedName>
</protein>
<dbReference type="Proteomes" id="UP000799324">
    <property type="component" value="Unassembled WGS sequence"/>
</dbReference>
<reference evidence="2" key="1">
    <citation type="journal article" date="2020" name="Stud. Mycol.">
        <title>101 Dothideomycetes genomes: a test case for predicting lifestyles and emergence of pathogens.</title>
        <authorList>
            <person name="Haridas S."/>
            <person name="Albert R."/>
            <person name="Binder M."/>
            <person name="Bloem J."/>
            <person name="Labutti K."/>
            <person name="Salamov A."/>
            <person name="Andreopoulos B."/>
            <person name="Baker S."/>
            <person name="Barry K."/>
            <person name="Bills G."/>
            <person name="Bluhm B."/>
            <person name="Cannon C."/>
            <person name="Castanera R."/>
            <person name="Culley D."/>
            <person name="Daum C."/>
            <person name="Ezra D."/>
            <person name="Gonzalez J."/>
            <person name="Henrissat B."/>
            <person name="Kuo A."/>
            <person name="Liang C."/>
            <person name="Lipzen A."/>
            <person name="Lutzoni F."/>
            <person name="Magnuson J."/>
            <person name="Mondo S."/>
            <person name="Nolan M."/>
            <person name="Ohm R."/>
            <person name="Pangilinan J."/>
            <person name="Park H.-J."/>
            <person name="Ramirez L."/>
            <person name="Alfaro M."/>
            <person name="Sun H."/>
            <person name="Tritt A."/>
            <person name="Yoshinaga Y."/>
            <person name="Zwiers L.-H."/>
            <person name="Turgeon B."/>
            <person name="Goodwin S."/>
            <person name="Spatafora J."/>
            <person name="Crous P."/>
            <person name="Grigoriev I."/>
        </authorList>
    </citation>
    <scope>NUCLEOTIDE SEQUENCE</scope>
    <source>
        <strain evidence="2">CBS 122681</strain>
    </source>
</reference>
<feature type="compositionally biased region" description="Acidic residues" evidence="1">
    <location>
        <begin position="413"/>
        <end position="422"/>
    </location>
</feature>
<feature type="compositionally biased region" description="Polar residues" evidence="1">
    <location>
        <begin position="257"/>
        <end position="272"/>
    </location>
</feature>
<feature type="compositionally biased region" description="Polar residues" evidence="1">
    <location>
        <begin position="169"/>
        <end position="192"/>
    </location>
</feature>